<proteinExistence type="predicted"/>
<gene>
    <name evidence="1" type="ORF">T265_15613</name>
</gene>
<feature type="non-terminal residue" evidence="1">
    <location>
        <position position="119"/>
    </location>
</feature>
<dbReference type="CTD" id="20329778"/>
<dbReference type="Proteomes" id="UP000054324">
    <property type="component" value="Unassembled WGS sequence"/>
</dbReference>
<evidence type="ECO:0000313" key="2">
    <source>
        <dbReference type="Proteomes" id="UP000054324"/>
    </source>
</evidence>
<dbReference type="KEGG" id="ovi:T265_15613"/>
<protein>
    <submittedName>
        <fullName evidence="1">Uncharacterized protein</fullName>
    </submittedName>
</protein>
<sequence length="119" mass="13222">MSVARTTPSELTGRPAKKLKKLVEFSPSDFSADYLKIRLPANLQCYQIACEVLWAENPNGTPTMQLNEAFSIGSEDCKQLVKTYPNIACVSQLLHCSEDCKQLVKTYPNIACVSQLPHC</sequence>
<organism evidence="1 2">
    <name type="scientific">Opisthorchis viverrini</name>
    <name type="common">Southeast Asian liver fluke</name>
    <dbReference type="NCBI Taxonomy" id="6198"/>
    <lineage>
        <taxon>Eukaryota</taxon>
        <taxon>Metazoa</taxon>
        <taxon>Spiralia</taxon>
        <taxon>Lophotrochozoa</taxon>
        <taxon>Platyhelminthes</taxon>
        <taxon>Trematoda</taxon>
        <taxon>Digenea</taxon>
        <taxon>Opisthorchiida</taxon>
        <taxon>Opisthorchiata</taxon>
        <taxon>Opisthorchiidae</taxon>
        <taxon>Opisthorchis</taxon>
    </lineage>
</organism>
<dbReference type="GeneID" id="20329778"/>
<reference evidence="1 2" key="1">
    <citation type="submission" date="2013-11" db="EMBL/GenBank/DDBJ databases">
        <title>Opisthorchis viverrini - life in the bile duct.</title>
        <authorList>
            <person name="Young N.D."/>
            <person name="Nagarajan N."/>
            <person name="Lin S.J."/>
            <person name="Korhonen P.K."/>
            <person name="Jex A.R."/>
            <person name="Hall R.S."/>
            <person name="Safavi-Hemami H."/>
            <person name="Kaewkong W."/>
            <person name="Bertrand D."/>
            <person name="Gao S."/>
            <person name="Seet Q."/>
            <person name="Wongkham S."/>
            <person name="Teh B.T."/>
            <person name="Wongkham C."/>
            <person name="Intapan P.M."/>
            <person name="Maleewong W."/>
            <person name="Yang X."/>
            <person name="Hu M."/>
            <person name="Wang Z."/>
            <person name="Hofmann A."/>
            <person name="Sternberg P.W."/>
            <person name="Tan P."/>
            <person name="Wang J."/>
            <person name="Gasser R.B."/>
        </authorList>
    </citation>
    <scope>NUCLEOTIDE SEQUENCE [LARGE SCALE GENOMIC DNA]</scope>
</reference>
<name>A0A074ZVN8_OPIVI</name>
<accession>A0A074ZVN8</accession>
<dbReference type="AlphaFoldDB" id="A0A074ZVN8"/>
<keyword evidence="2" id="KW-1185">Reference proteome</keyword>
<dbReference type="RefSeq" id="XP_009177033.1">
    <property type="nucleotide sequence ID" value="XM_009178769.1"/>
</dbReference>
<evidence type="ECO:0000313" key="1">
    <source>
        <dbReference type="EMBL" id="KER19224.1"/>
    </source>
</evidence>
<dbReference type="EMBL" id="KL597285">
    <property type="protein sequence ID" value="KER19224.1"/>
    <property type="molecule type" value="Genomic_DNA"/>
</dbReference>